<organism evidence="3">
    <name type="scientific">Salmonella muenchen</name>
    <dbReference type="NCBI Taxonomy" id="596"/>
    <lineage>
        <taxon>Bacteria</taxon>
        <taxon>Pseudomonadati</taxon>
        <taxon>Pseudomonadota</taxon>
        <taxon>Gammaproteobacteria</taxon>
        <taxon>Enterobacterales</taxon>
        <taxon>Enterobacteriaceae</taxon>
        <taxon>Salmonella</taxon>
    </lineage>
</organism>
<feature type="domain" description="Putative phage head-tail joining protein N-terminal" evidence="1">
    <location>
        <begin position="1"/>
        <end position="158"/>
    </location>
</feature>
<gene>
    <name evidence="3" type="ORF">DTU56_25070</name>
</gene>
<feature type="non-terminal residue" evidence="3">
    <location>
        <position position="1"/>
    </location>
</feature>
<evidence type="ECO:0000313" key="3">
    <source>
        <dbReference type="EMBL" id="EBS0566344.1"/>
    </source>
</evidence>
<evidence type="ECO:0000259" key="1">
    <source>
        <dbReference type="Pfam" id="PF24214"/>
    </source>
</evidence>
<accession>A0A5U8XU10</accession>
<dbReference type="EMBL" id="AAGUDP010000057">
    <property type="protein sequence ID" value="EBS0566344.1"/>
    <property type="molecule type" value="Genomic_DNA"/>
</dbReference>
<feature type="domain" description="Putative phage head-tail joining protein C-terminal" evidence="2">
    <location>
        <begin position="167"/>
        <end position="423"/>
    </location>
</feature>
<proteinExistence type="predicted"/>
<protein>
    <submittedName>
        <fullName evidence="3">Uncharacterized protein</fullName>
    </submittedName>
</protein>
<name>A0A5U8XU10_SALMU</name>
<dbReference type="InterPro" id="IPR057114">
    <property type="entry name" value="Phage_H_T_join_C"/>
</dbReference>
<comment type="caution">
    <text evidence="3">The sequence shown here is derived from an EMBL/GenBank/DDBJ whole genome shotgun (WGS) entry which is preliminary data.</text>
</comment>
<dbReference type="InterPro" id="IPR057113">
    <property type="entry name" value="Phage_H_T_join_N"/>
</dbReference>
<dbReference type="Pfam" id="PF24215">
    <property type="entry name" value="H_T_assoc"/>
    <property type="match status" value="1"/>
</dbReference>
<evidence type="ECO:0000259" key="2">
    <source>
        <dbReference type="Pfam" id="PF24215"/>
    </source>
</evidence>
<dbReference type="AlphaFoldDB" id="A0A5U8XU10"/>
<dbReference type="Pfam" id="PF24214">
    <property type="entry name" value="Phage_H_T_join_2"/>
    <property type="match status" value="1"/>
</dbReference>
<reference evidence="3" key="1">
    <citation type="submission" date="2018-07" db="EMBL/GenBank/DDBJ databases">
        <authorList>
            <person name="Ashton P.M."/>
            <person name="Dallman T."/>
            <person name="Nair S."/>
            <person name="De Pinna E."/>
            <person name="Peters T."/>
            <person name="Grant K."/>
        </authorList>
    </citation>
    <scope>NUCLEOTIDE SEQUENCE</scope>
    <source>
        <strain evidence="3">142535</strain>
    </source>
</reference>
<sequence length="424" mass="48497">LLTHIGGMRWIPRLVFSQVKGRDEETGSYQGKLRPINRQYRLIHEMEIKVQTAAPNTPSIDNVNQEATVKGTARVYPNTFIPNPGDMIIGDTPDGRQAIYQICDNVTPLQIFNRAAYEFEYVMYAWWSSALEQEMMKGVVAQYHFVRDNIDAGINPLIADEDWGIWQELEQLEEQFPQAFIARFLSREYSTLLLPGQPTTIYDPFHTSFCSMMFHQPGSSLMGGLNIIPTDDGSNATRLTIHSVLIELNKHLMENILVKIPVIPAKTFMQEPNLGGIRFAGTNYVVYPVQDRRLLWYPGSSVAVNSLTLTKGITAPNKTRSKLSALFPDEYLGDAFNPRPKEDQNSYSPVLDDDFYIFSEAFYDHDDEDMSKMEMMLWRTIEENVVNPKDLLTLFKESTTWPVLDQFYLQPFLYAMLPAAFRGV</sequence>